<dbReference type="AlphaFoldDB" id="A0A0U1P577"/>
<feature type="region of interest" description="Disordered" evidence="1">
    <location>
        <begin position="1"/>
        <end position="23"/>
    </location>
</feature>
<proteinExistence type="predicted"/>
<feature type="compositionally biased region" description="Polar residues" evidence="1">
    <location>
        <begin position="10"/>
        <end position="21"/>
    </location>
</feature>
<evidence type="ECO:0000313" key="3">
    <source>
        <dbReference type="Proteomes" id="UP000030675"/>
    </source>
</evidence>
<dbReference type="RefSeq" id="WP_023932336.1">
    <property type="nucleotide sequence ID" value="NZ_DF196819.1"/>
</dbReference>
<evidence type="ECO:0000256" key="1">
    <source>
        <dbReference type="SAM" id="MobiDB-lite"/>
    </source>
</evidence>
<accession>A0A0U1P577</accession>
<dbReference type="Proteomes" id="UP000030675">
    <property type="component" value="Unassembled WGS sequence"/>
</dbReference>
<evidence type="ECO:0000313" key="2">
    <source>
        <dbReference type="EMBL" id="GAD29817.1"/>
    </source>
</evidence>
<protein>
    <submittedName>
        <fullName evidence="2">Uncharacterized protein</fullName>
    </submittedName>
</protein>
<organism evidence="2 3">
    <name type="scientific">Photobacterium leiognathi lrivu.4.1</name>
    <dbReference type="NCBI Taxonomy" id="1248232"/>
    <lineage>
        <taxon>Bacteria</taxon>
        <taxon>Pseudomonadati</taxon>
        <taxon>Pseudomonadota</taxon>
        <taxon>Gammaproteobacteria</taxon>
        <taxon>Vibrionales</taxon>
        <taxon>Vibrionaceae</taxon>
        <taxon>Photobacterium</taxon>
    </lineage>
</organism>
<reference evidence="3" key="1">
    <citation type="submission" date="2012-12" db="EMBL/GenBank/DDBJ databases">
        <title>Genome Sequence of Photobacterium leiognathi lrivu.4.1.</title>
        <authorList>
            <person name="Urbanczyk H."/>
            <person name="Ogura Y."/>
            <person name="Hayashi T."/>
            <person name="Dunlap P.V."/>
        </authorList>
    </citation>
    <scope>NUCLEOTIDE SEQUENCE [LARGE SCALE GENOMIC DNA]</scope>
    <source>
        <strain evidence="3">lrivu.4.1</strain>
    </source>
</reference>
<dbReference type="HOGENOM" id="CLU_1309178_0_0_6"/>
<name>A0A0U1P577_PHOLE</name>
<dbReference type="EMBL" id="DF196819">
    <property type="protein sequence ID" value="GAD29817.1"/>
    <property type="molecule type" value="Genomic_DNA"/>
</dbReference>
<gene>
    <name evidence="2" type="ORF">PLEI_1470</name>
</gene>
<sequence>MNPLLERLKTQVSEQPSNEESALTKELRAEIKRLNQEITDLKEKFPDDINEVYEENKRLRSENQQQKTQIFLLKEEEKTKKNKTRFTNPASKKYAKDGLEIVSIGRKYKTPESIKLDLDGKEITLGEVYNKRNLNVFLKFVSDMFGVPIAARDSQKRLLVKDSNDTKKKILKVLSSFERIPNNHQDLIHPELGRKRFPRCVYNYIISQTL</sequence>